<keyword evidence="2" id="KW-0732">Signal</keyword>
<accession>A0ABN6MRJ1</accession>
<gene>
    <name evidence="3" type="ORF">AMOR_26150</name>
</gene>
<evidence type="ECO:0000313" key="4">
    <source>
        <dbReference type="Proteomes" id="UP001162891"/>
    </source>
</evidence>
<dbReference type="Proteomes" id="UP001162891">
    <property type="component" value="Chromosome"/>
</dbReference>
<dbReference type="EMBL" id="AP025591">
    <property type="protein sequence ID" value="BDG03619.1"/>
    <property type="molecule type" value="Genomic_DNA"/>
</dbReference>
<feature type="signal peptide" evidence="2">
    <location>
        <begin position="1"/>
        <end position="23"/>
    </location>
</feature>
<evidence type="ECO:0000256" key="2">
    <source>
        <dbReference type="SAM" id="SignalP"/>
    </source>
</evidence>
<proteinExistence type="predicted"/>
<feature type="chain" id="PRO_5047121956" evidence="2">
    <location>
        <begin position="24"/>
        <end position="350"/>
    </location>
</feature>
<evidence type="ECO:0000256" key="1">
    <source>
        <dbReference type="SAM" id="MobiDB-lite"/>
    </source>
</evidence>
<sequence>MPPRLRWIAALAVALAAAPPVRAGAPGAAPDEAPPPSEARGPEVVRLRFGWTAPAEAQVTYRRTRSRTGARPTVFVARYASRVEREAEGLSVRTSRTRWEGDLPFPRAVADAAIRASERVLQRVGLDGEFVGLDDVEAMRPVLTQLLADAKIPPEQGERAIALGLAGMRAESEELWNLAVGFWIGADLELAAPYVMQTEAELPLVPGVRAASAVEFEVRRRVPCAAAEREARCVEVTLRSTPEPAALERARAEIAARLAPDAPPDEPLADLALESELLLVTDPATLLPRRLVWTKSIRAGGGEKGPPALELVDRSEYDYRYDAPRLRSAPPPRRPKQPAAPAPSPVSAAR</sequence>
<evidence type="ECO:0000313" key="3">
    <source>
        <dbReference type="EMBL" id="BDG03619.1"/>
    </source>
</evidence>
<feature type="region of interest" description="Disordered" evidence="1">
    <location>
        <begin position="322"/>
        <end position="350"/>
    </location>
</feature>
<feature type="compositionally biased region" description="Low complexity" evidence="1">
    <location>
        <begin position="22"/>
        <end position="31"/>
    </location>
</feature>
<keyword evidence="4" id="KW-1185">Reference proteome</keyword>
<organism evidence="3 4">
    <name type="scientific">Anaeromyxobacter oryzae</name>
    <dbReference type="NCBI Taxonomy" id="2918170"/>
    <lineage>
        <taxon>Bacteria</taxon>
        <taxon>Pseudomonadati</taxon>
        <taxon>Myxococcota</taxon>
        <taxon>Myxococcia</taxon>
        <taxon>Myxococcales</taxon>
        <taxon>Cystobacterineae</taxon>
        <taxon>Anaeromyxobacteraceae</taxon>
        <taxon>Anaeromyxobacter</taxon>
    </lineage>
</organism>
<protein>
    <submittedName>
        <fullName evidence="3">Uncharacterized protein</fullName>
    </submittedName>
</protein>
<feature type="region of interest" description="Disordered" evidence="1">
    <location>
        <begin position="22"/>
        <end position="42"/>
    </location>
</feature>
<name>A0ABN6MRJ1_9BACT</name>
<reference evidence="4" key="1">
    <citation type="journal article" date="2022" name="Int. J. Syst. Evol. Microbiol.">
        <title>Anaeromyxobacter oryzae sp. nov., Anaeromyxobacter diazotrophicus sp. nov. and Anaeromyxobacter paludicola sp. nov., isolated from paddy soils.</title>
        <authorList>
            <person name="Itoh H."/>
            <person name="Xu Z."/>
            <person name="Mise K."/>
            <person name="Masuda Y."/>
            <person name="Ushijima N."/>
            <person name="Hayakawa C."/>
            <person name="Shiratori Y."/>
            <person name="Senoo K."/>
        </authorList>
    </citation>
    <scope>NUCLEOTIDE SEQUENCE [LARGE SCALE GENOMIC DNA]</scope>
    <source>
        <strain evidence="4">Red232</strain>
    </source>
</reference>
<dbReference type="RefSeq" id="WP_248361776.1">
    <property type="nucleotide sequence ID" value="NZ_AP025591.1"/>
</dbReference>